<dbReference type="STRING" id="1232681.ADIS_2584"/>
<evidence type="ECO:0000256" key="1">
    <source>
        <dbReference type="PIRSR" id="PIRSR613078-2"/>
    </source>
</evidence>
<evidence type="ECO:0000313" key="2">
    <source>
        <dbReference type="EMBL" id="EON76923.1"/>
    </source>
</evidence>
<dbReference type="AlphaFoldDB" id="R7ZS96"/>
<sequence length="167" mass="18600">MKRLVLWRHAKSSWDDVFLSDHERPLAPRGIRDTPDMATRLKEKGVLPDLMVSSNAVRALETAKMAAKVFQYPEKAILASPSLYHASPHSLLKAIRQTDGGVETLFVFGHNPGMTDLIVALGSSLDNLPTCGQFGFVCSAARWQELNAHNAQFWFFDFPKSKGTNIM</sequence>
<dbReference type="CDD" id="cd07067">
    <property type="entry name" value="HP_PGM_like"/>
    <property type="match status" value="1"/>
</dbReference>
<dbReference type="Gene3D" id="3.40.50.1240">
    <property type="entry name" value="Phosphoglycerate mutase-like"/>
    <property type="match status" value="1"/>
</dbReference>
<gene>
    <name evidence="2" type="ORF">ADIS_2584</name>
</gene>
<dbReference type="Pfam" id="PF00300">
    <property type="entry name" value="His_Phos_1"/>
    <property type="match status" value="1"/>
</dbReference>
<reference evidence="2 3" key="1">
    <citation type="submission" date="2013-02" db="EMBL/GenBank/DDBJ databases">
        <title>A novel strain isolated from Lonar lake, Maharashtra, India.</title>
        <authorList>
            <person name="Singh A."/>
        </authorList>
    </citation>
    <scope>NUCLEOTIDE SEQUENCE [LARGE SCALE GENOMIC DNA]</scope>
    <source>
        <strain evidence="2 3">AK24</strain>
    </source>
</reference>
<dbReference type="PANTHER" id="PTHR47623">
    <property type="entry name" value="OS09G0287300 PROTEIN"/>
    <property type="match status" value="1"/>
</dbReference>
<evidence type="ECO:0000313" key="3">
    <source>
        <dbReference type="Proteomes" id="UP000013909"/>
    </source>
</evidence>
<proteinExistence type="predicted"/>
<feature type="binding site" evidence="1">
    <location>
        <position position="58"/>
    </location>
    <ligand>
        <name>substrate</name>
    </ligand>
</feature>
<keyword evidence="3" id="KW-1185">Reference proteome</keyword>
<dbReference type="InterPro" id="IPR029033">
    <property type="entry name" value="His_PPase_superfam"/>
</dbReference>
<dbReference type="OrthoDB" id="9810154at2"/>
<name>R7ZS96_9BACT</name>
<dbReference type="EMBL" id="AQHR01000070">
    <property type="protein sequence ID" value="EON76923.1"/>
    <property type="molecule type" value="Genomic_DNA"/>
</dbReference>
<dbReference type="RefSeq" id="WP_010854720.1">
    <property type="nucleotide sequence ID" value="NZ_AQHR01000070.1"/>
</dbReference>
<comment type="caution">
    <text evidence="2">The sequence shown here is derived from an EMBL/GenBank/DDBJ whole genome shotgun (WGS) entry which is preliminary data.</text>
</comment>
<organism evidence="2 3">
    <name type="scientific">Lunatimonas lonarensis</name>
    <dbReference type="NCBI Taxonomy" id="1232681"/>
    <lineage>
        <taxon>Bacteria</taxon>
        <taxon>Pseudomonadati</taxon>
        <taxon>Bacteroidota</taxon>
        <taxon>Cytophagia</taxon>
        <taxon>Cytophagales</taxon>
        <taxon>Cyclobacteriaceae</taxon>
    </lineage>
</organism>
<dbReference type="SUPFAM" id="SSF53254">
    <property type="entry name" value="Phosphoglycerate mutase-like"/>
    <property type="match status" value="1"/>
</dbReference>
<dbReference type="PATRIC" id="fig|1288963.3.peg.2575"/>
<protein>
    <submittedName>
        <fullName evidence="2">Phosphoglycerate mutase family domain protein</fullName>
    </submittedName>
</protein>
<dbReference type="PANTHER" id="PTHR47623:SF1">
    <property type="entry name" value="OS09G0287300 PROTEIN"/>
    <property type="match status" value="1"/>
</dbReference>
<dbReference type="InterPro" id="IPR013078">
    <property type="entry name" value="His_Pase_superF_clade-1"/>
</dbReference>
<dbReference type="Proteomes" id="UP000013909">
    <property type="component" value="Unassembled WGS sequence"/>
</dbReference>
<accession>R7ZS96</accession>